<gene>
    <name evidence="1" type="ORF">PSALAMII_LOCUS4936</name>
</gene>
<protein>
    <submittedName>
        <fullName evidence="1">Uncharacterized protein</fullName>
    </submittedName>
</protein>
<comment type="caution">
    <text evidence="1">The sequence shown here is derived from an EMBL/GenBank/DDBJ whole genome shotgun (WGS) entry which is preliminary data.</text>
</comment>
<reference evidence="1" key="1">
    <citation type="submission" date="2021-07" db="EMBL/GenBank/DDBJ databases">
        <authorList>
            <person name="Branca A.L. A."/>
        </authorList>
    </citation>
    <scope>NUCLEOTIDE SEQUENCE</scope>
</reference>
<evidence type="ECO:0000313" key="1">
    <source>
        <dbReference type="EMBL" id="CAG8371158.1"/>
    </source>
</evidence>
<accession>A0A9W4J5K0</accession>
<dbReference type="Proteomes" id="UP001152646">
    <property type="component" value="Unassembled WGS sequence"/>
</dbReference>
<organism evidence="1 2">
    <name type="scientific">Penicillium salamii</name>
    <dbReference type="NCBI Taxonomy" id="1612424"/>
    <lineage>
        <taxon>Eukaryota</taxon>
        <taxon>Fungi</taxon>
        <taxon>Dikarya</taxon>
        <taxon>Ascomycota</taxon>
        <taxon>Pezizomycotina</taxon>
        <taxon>Eurotiomycetes</taxon>
        <taxon>Eurotiomycetidae</taxon>
        <taxon>Eurotiales</taxon>
        <taxon>Aspergillaceae</taxon>
        <taxon>Penicillium</taxon>
    </lineage>
</organism>
<proteinExistence type="predicted"/>
<dbReference type="EMBL" id="CAJVPA010000181">
    <property type="protein sequence ID" value="CAG8371158.1"/>
    <property type="molecule type" value="Genomic_DNA"/>
</dbReference>
<evidence type="ECO:0000313" key="2">
    <source>
        <dbReference type="Proteomes" id="UP001152646"/>
    </source>
</evidence>
<dbReference type="AlphaFoldDB" id="A0A9W4J5K0"/>
<sequence length="107" mass="12362">MLIYRPALLFAALFNSKEEAQKNAEGSFDISIFIWETTKAVSKMIDLVHNVYFRRYPYTQFNSSSILLLVSAYTILLYDVLDPKTNIDHTKNVFIAIEQGVEYHHLG</sequence>
<name>A0A9W4J5K0_9EURO</name>